<evidence type="ECO:0000256" key="3">
    <source>
        <dbReference type="ARBA" id="ARBA00022475"/>
    </source>
</evidence>
<evidence type="ECO:0000313" key="8">
    <source>
        <dbReference type="EMBL" id="RDE24183.1"/>
    </source>
</evidence>
<dbReference type="Proteomes" id="UP000253769">
    <property type="component" value="Unassembled WGS sequence"/>
</dbReference>
<name>A0A369WSP0_9GAMM</name>
<dbReference type="EMBL" id="QQOH01000001">
    <property type="protein sequence ID" value="RDE24183.1"/>
    <property type="molecule type" value="Genomic_DNA"/>
</dbReference>
<protein>
    <submittedName>
        <fullName evidence="8">DoxX family protein</fullName>
    </submittedName>
</protein>
<keyword evidence="3" id="KW-1003">Cell membrane</keyword>
<evidence type="ECO:0000256" key="4">
    <source>
        <dbReference type="ARBA" id="ARBA00022692"/>
    </source>
</evidence>
<dbReference type="Pfam" id="PF07681">
    <property type="entry name" value="DoxX"/>
    <property type="match status" value="1"/>
</dbReference>
<gene>
    <name evidence="8" type="ORF">DV711_00875</name>
</gene>
<feature type="transmembrane region" description="Helical" evidence="7">
    <location>
        <begin position="120"/>
        <end position="137"/>
    </location>
</feature>
<proteinExistence type="inferred from homology"/>
<dbReference type="InterPro" id="IPR032808">
    <property type="entry name" value="DoxX"/>
</dbReference>
<evidence type="ECO:0000256" key="2">
    <source>
        <dbReference type="ARBA" id="ARBA00006679"/>
    </source>
</evidence>
<dbReference type="RefSeq" id="WP_114693767.1">
    <property type="nucleotide sequence ID" value="NZ_QQOH01000001.1"/>
</dbReference>
<dbReference type="InterPro" id="IPR051907">
    <property type="entry name" value="DoxX-like_oxidoreductase"/>
</dbReference>
<evidence type="ECO:0000256" key="1">
    <source>
        <dbReference type="ARBA" id="ARBA00004651"/>
    </source>
</evidence>
<keyword evidence="4 7" id="KW-0812">Transmembrane</keyword>
<evidence type="ECO:0000313" key="9">
    <source>
        <dbReference type="Proteomes" id="UP000253769"/>
    </source>
</evidence>
<evidence type="ECO:0000256" key="5">
    <source>
        <dbReference type="ARBA" id="ARBA00022989"/>
    </source>
</evidence>
<dbReference type="GO" id="GO:0005886">
    <property type="term" value="C:plasma membrane"/>
    <property type="evidence" value="ECO:0007669"/>
    <property type="project" value="UniProtKB-SubCell"/>
</dbReference>
<dbReference type="AlphaFoldDB" id="A0A369WSP0"/>
<dbReference type="OrthoDB" id="121744at2"/>
<accession>A0A369WSP0</accession>
<comment type="caution">
    <text evidence="8">The sequence shown here is derived from an EMBL/GenBank/DDBJ whole genome shotgun (WGS) entry which is preliminary data.</text>
</comment>
<reference evidence="8 9" key="1">
    <citation type="submission" date="2018-07" db="EMBL/GenBank/DDBJ databases">
        <title>Motiliproteus coralliicola sp. nov., a bacterium isolated from Coral.</title>
        <authorList>
            <person name="Wang G."/>
        </authorList>
    </citation>
    <scope>NUCLEOTIDE SEQUENCE [LARGE SCALE GENOMIC DNA]</scope>
    <source>
        <strain evidence="8 9">C34</strain>
    </source>
</reference>
<keyword evidence="6 7" id="KW-0472">Membrane</keyword>
<dbReference type="PANTHER" id="PTHR33452:SF1">
    <property type="entry name" value="INNER MEMBRANE PROTEIN YPHA-RELATED"/>
    <property type="match status" value="1"/>
</dbReference>
<sequence length="157" mass="17970">MRQLIDKYDQLVAQSQNLLTPLMLLGVRFWAAEAFFRAGQVKIANWDSTLFLFEYEYQVPLLPFETAAVMASIVELCLPPLLALGLFSRPVALVLFGFNAMAVISYPVLWEQGFLDHQLWGLMLLMTVLLGPGRWSVDQFLRNRWLPSPQPQQQQQA</sequence>
<comment type="subcellular location">
    <subcellularLocation>
        <location evidence="1">Cell membrane</location>
        <topology evidence="1">Multi-pass membrane protein</topology>
    </subcellularLocation>
</comment>
<dbReference type="PANTHER" id="PTHR33452">
    <property type="entry name" value="OXIDOREDUCTASE CATD-RELATED"/>
    <property type="match status" value="1"/>
</dbReference>
<keyword evidence="5 7" id="KW-1133">Transmembrane helix</keyword>
<evidence type="ECO:0000256" key="7">
    <source>
        <dbReference type="SAM" id="Phobius"/>
    </source>
</evidence>
<feature type="transmembrane region" description="Helical" evidence="7">
    <location>
        <begin position="91"/>
        <end position="108"/>
    </location>
</feature>
<organism evidence="8 9">
    <name type="scientific">Motiliproteus coralliicola</name>
    <dbReference type="NCBI Taxonomy" id="2283196"/>
    <lineage>
        <taxon>Bacteria</taxon>
        <taxon>Pseudomonadati</taxon>
        <taxon>Pseudomonadota</taxon>
        <taxon>Gammaproteobacteria</taxon>
        <taxon>Oceanospirillales</taxon>
        <taxon>Oceanospirillaceae</taxon>
        <taxon>Motiliproteus</taxon>
    </lineage>
</organism>
<comment type="similarity">
    <text evidence="2">Belongs to the DoxX family.</text>
</comment>
<keyword evidence="9" id="KW-1185">Reference proteome</keyword>
<evidence type="ECO:0000256" key="6">
    <source>
        <dbReference type="ARBA" id="ARBA00023136"/>
    </source>
</evidence>